<organism evidence="7 8">
    <name type="scientific">Candidatus Desulfolinea nitratireducens</name>
    <dbReference type="NCBI Taxonomy" id="2841698"/>
    <lineage>
        <taxon>Bacteria</taxon>
        <taxon>Bacillati</taxon>
        <taxon>Chloroflexota</taxon>
        <taxon>Anaerolineae</taxon>
        <taxon>Anaerolineales</taxon>
        <taxon>Anaerolineales incertae sedis</taxon>
        <taxon>Candidatus Desulfolinea</taxon>
    </lineage>
</organism>
<dbReference type="Pfam" id="PF00590">
    <property type="entry name" value="TP_methylase"/>
    <property type="match status" value="1"/>
</dbReference>
<dbReference type="GO" id="GO:0032259">
    <property type="term" value="P:methylation"/>
    <property type="evidence" value="ECO:0007669"/>
    <property type="project" value="UniProtKB-KW"/>
</dbReference>
<sequence>MLENNYTNNTDNSSSGIVYLVGAGPGDPGLLTLRGLECLQKADLVVHDRLANQQLLAHAPQAEIIDVGKKPDHHPTPQERINAILVEEAQKGKVIVRLKGGDPFVFGRGGEEALSLAKAGIPFEIIPGVTSAISVPAYAGIPVTQRGVACSVAFITGHCAGSKPLDVDWQALSQGVDTLVFLMGVHSLKLIVTSLLKVGRSPETPIALIERGTLPEQKVVTGTLDNILEEAADIEPPAIIIIGKVVSLHPTLEWFKSTLEISLMG</sequence>
<keyword evidence="3 7" id="KW-0808">Transferase</keyword>
<dbReference type="CDD" id="cd11642">
    <property type="entry name" value="SUMT"/>
    <property type="match status" value="1"/>
</dbReference>
<evidence type="ECO:0000313" key="7">
    <source>
        <dbReference type="EMBL" id="MBC8336738.1"/>
    </source>
</evidence>
<feature type="domain" description="Tetrapyrrole methylase" evidence="6">
    <location>
        <begin position="18"/>
        <end position="227"/>
    </location>
</feature>
<protein>
    <recommendedName>
        <fullName evidence="1">uroporphyrinogen-III C-methyltransferase</fullName>
        <ecNumber evidence="1">2.1.1.107</ecNumber>
    </recommendedName>
</protein>
<dbReference type="EMBL" id="JACNJN010000187">
    <property type="protein sequence ID" value="MBC8336738.1"/>
    <property type="molecule type" value="Genomic_DNA"/>
</dbReference>
<dbReference type="InterPro" id="IPR003043">
    <property type="entry name" value="Uropor_MeTrfase_CS"/>
</dbReference>
<gene>
    <name evidence="7" type="primary">cobA</name>
    <name evidence="7" type="ORF">H8E29_15860</name>
</gene>
<dbReference type="InterPro" id="IPR006366">
    <property type="entry name" value="CobA/CysG_C"/>
</dbReference>
<reference evidence="7 8" key="1">
    <citation type="submission" date="2020-08" db="EMBL/GenBank/DDBJ databases">
        <title>Bridging the membrane lipid divide: bacteria of the FCB group superphylum have the potential to synthesize archaeal ether lipids.</title>
        <authorList>
            <person name="Villanueva L."/>
            <person name="Von Meijenfeldt F.A.B."/>
            <person name="Westbye A.B."/>
            <person name="Yadav S."/>
            <person name="Hopmans E.C."/>
            <person name="Dutilh B.E."/>
            <person name="Sinninghe Damste J.S."/>
        </authorList>
    </citation>
    <scope>NUCLEOTIDE SEQUENCE [LARGE SCALE GENOMIC DNA]</scope>
    <source>
        <strain evidence="7">NIOZ-UU36</strain>
    </source>
</reference>
<dbReference type="FunFam" id="3.40.1010.10:FF:000001">
    <property type="entry name" value="Siroheme synthase"/>
    <property type="match status" value="1"/>
</dbReference>
<evidence type="ECO:0000256" key="5">
    <source>
        <dbReference type="ARBA" id="ARBA00023244"/>
    </source>
</evidence>
<dbReference type="GO" id="GO:0019354">
    <property type="term" value="P:siroheme biosynthetic process"/>
    <property type="evidence" value="ECO:0007669"/>
    <property type="project" value="InterPro"/>
</dbReference>
<dbReference type="InterPro" id="IPR014776">
    <property type="entry name" value="4pyrrole_Mease_sub2"/>
</dbReference>
<keyword evidence="5" id="KW-0627">Porphyrin biosynthesis</keyword>
<evidence type="ECO:0000256" key="4">
    <source>
        <dbReference type="ARBA" id="ARBA00022691"/>
    </source>
</evidence>
<name>A0A8J6NPB7_9CHLR</name>
<evidence type="ECO:0000256" key="2">
    <source>
        <dbReference type="ARBA" id="ARBA00022603"/>
    </source>
</evidence>
<dbReference type="InterPro" id="IPR000878">
    <property type="entry name" value="4pyrrol_Mease"/>
</dbReference>
<keyword evidence="2 7" id="KW-0489">Methyltransferase</keyword>
<comment type="caution">
    <text evidence="7">The sequence shown here is derived from an EMBL/GenBank/DDBJ whole genome shotgun (WGS) entry which is preliminary data.</text>
</comment>
<dbReference type="NCBIfam" id="NF004790">
    <property type="entry name" value="PRK06136.1"/>
    <property type="match status" value="1"/>
</dbReference>
<evidence type="ECO:0000256" key="1">
    <source>
        <dbReference type="ARBA" id="ARBA00012162"/>
    </source>
</evidence>
<evidence type="ECO:0000256" key="3">
    <source>
        <dbReference type="ARBA" id="ARBA00022679"/>
    </source>
</evidence>
<dbReference type="Gene3D" id="3.40.1010.10">
    <property type="entry name" value="Cobalt-precorrin-4 Transmethylase, Domain 1"/>
    <property type="match status" value="1"/>
</dbReference>
<dbReference type="FunFam" id="3.30.950.10:FF:000001">
    <property type="entry name" value="Siroheme synthase"/>
    <property type="match status" value="1"/>
</dbReference>
<dbReference type="InterPro" id="IPR050161">
    <property type="entry name" value="Siro_Cobalamin_biosynth"/>
</dbReference>
<proteinExistence type="predicted"/>
<dbReference type="InterPro" id="IPR035996">
    <property type="entry name" value="4pyrrol_Methylase_sf"/>
</dbReference>
<dbReference type="PROSITE" id="PS00839">
    <property type="entry name" value="SUMT_1"/>
    <property type="match status" value="1"/>
</dbReference>
<keyword evidence="4" id="KW-0949">S-adenosyl-L-methionine</keyword>
<accession>A0A8J6NPB7</accession>
<dbReference type="PANTHER" id="PTHR45790">
    <property type="entry name" value="SIROHEME SYNTHASE-RELATED"/>
    <property type="match status" value="1"/>
</dbReference>
<dbReference type="InterPro" id="IPR014777">
    <property type="entry name" value="4pyrrole_Mease_sub1"/>
</dbReference>
<evidence type="ECO:0000259" key="6">
    <source>
        <dbReference type="Pfam" id="PF00590"/>
    </source>
</evidence>
<dbReference type="Proteomes" id="UP000614469">
    <property type="component" value="Unassembled WGS sequence"/>
</dbReference>
<dbReference type="EC" id="2.1.1.107" evidence="1"/>
<dbReference type="AlphaFoldDB" id="A0A8J6NPB7"/>
<dbReference type="SUPFAM" id="SSF53790">
    <property type="entry name" value="Tetrapyrrole methylase"/>
    <property type="match status" value="1"/>
</dbReference>
<dbReference type="NCBIfam" id="TIGR01469">
    <property type="entry name" value="cobA_cysG_Cterm"/>
    <property type="match status" value="1"/>
</dbReference>
<evidence type="ECO:0000313" key="8">
    <source>
        <dbReference type="Proteomes" id="UP000614469"/>
    </source>
</evidence>
<dbReference type="GO" id="GO:0004851">
    <property type="term" value="F:uroporphyrin-III C-methyltransferase activity"/>
    <property type="evidence" value="ECO:0007669"/>
    <property type="project" value="UniProtKB-EC"/>
</dbReference>
<dbReference type="PANTHER" id="PTHR45790:SF3">
    <property type="entry name" value="S-ADENOSYL-L-METHIONINE-DEPENDENT UROPORPHYRINOGEN III METHYLTRANSFERASE, CHLOROPLASTIC"/>
    <property type="match status" value="1"/>
</dbReference>
<dbReference type="Gene3D" id="3.30.950.10">
    <property type="entry name" value="Methyltransferase, Cobalt-precorrin-4 Transmethylase, Domain 2"/>
    <property type="match status" value="1"/>
</dbReference>